<comment type="caution">
    <text evidence="2">The sequence shown here is derived from an EMBL/GenBank/DDBJ whole genome shotgun (WGS) entry which is preliminary data.</text>
</comment>
<dbReference type="EC" id="6.3.5.-" evidence="1"/>
<comment type="function">
    <text evidence="1">Allows the formation of correctly charged Asn-tRNA(Asn) or Gln-tRNA(Gln) through the transamidation of misacylated Asp-tRNA(Asn) or Glu-tRNA(Gln) in organisms which lack either or both of asparaginyl-tRNA or glutaminyl-tRNA synthetases. The reaction takes place in the presence of glutamine and ATP through an activated phospho-Asp-tRNA(Asn) or phospho-Glu-tRNA(Gln).</text>
</comment>
<dbReference type="PANTHER" id="PTHR15004:SF0">
    <property type="entry name" value="GLUTAMYL-TRNA(GLN) AMIDOTRANSFERASE SUBUNIT C, MITOCHONDRIAL"/>
    <property type="match status" value="1"/>
</dbReference>
<sequence length="93" mass="10924">MLSIDDIRYCAKLARIELTPEEEERFFKQLSSILGYFEKLNELDLEGVEPIYQVTGQTNVFREDEVMNVSRTEDMLRNAPEREGDFIKVKSVF</sequence>
<dbReference type="Gene3D" id="1.10.20.60">
    <property type="entry name" value="Glu-tRNAGln amidotransferase C subunit, N-terminal domain"/>
    <property type="match status" value="1"/>
</dbReference>
<reference evidence="2" key="1">
    <citation type="journal article" date="2020" name="mSystems">
        <title>Genome- and Community-Level Interaction Insights into Carbon Utilization and Element Cycling Functions of Hydrothermarchaeota in Hydrothermal Sediment.</title>
        <authorList>
            <person name="Zhou Z."/>
            <person name="Liu Y."/>
            <person name="Xu W."/>
            <person name="Pan J."/>
            <person name="Luo Z.H."/>
            <person name="Li M."/>
        </authorList>
    </citation>
    <scope>NUCLEOTIDE SEQUENCE [LARGE SCALE GENOMIC DNA]</scope>
    <source>
        <strain evidence="2">SpSt-579</strain>
    </source>
</reference>
<protein>
    <recommendedName>
        <fullName evidence="1">Aspartyl/glutamyl-tRNA(Asn/Gln) amidotransferase subunit C</fullName>
        <shortName evidence="1">Asp/Glu-ADT subunit C</shortName>
        <ecNumber evidence="1">6.3.5.-</ecNumber>
    </recommendedName>
</protein>
<keyword evidence="1" id="KW-0067">ATP-binding</keyword>
<keyword evidence="1" id="KW-0648">Protein biosynthesis</keyword>
<dbReference type="HAMAP" id="MF_00122">
    <property type="entry name" value="GatC"/>
    <property type="match status" value="1"/>
</dbReference>
<dbReference type="GO" id="GO:0006450">
    <property type="term" value="P:regulation of translational fidelity"/>
    <property type="evidence" value="ECO:0007669"/>
    <property type="project" value="InterPro"/>
</dbReference>
<dbReference type="GO" id="GO:0016740">
    <property type="term" value="F:transferase activity"/>
    <property type="evidence" value="ECO:0007669"/>
    <property type="project" value="UniProtKB-KW"/>
</dbReference>
<dbReference type="GO" id="GO:0006412">
    <property type="term" value="P:translation"/>
    <property type="evidence" value="ECO:0007669"/>
    <property type="project" value="UniProtKB-UniRule"/>
</dbReference>
<name>A0A7C4QWU7_UNCC3</name>
<dbReference type="SUPFAM" id="SSF141000">
    <property type="entry name" value="Glu-tRNAGln amidotransferase C subunit"/>
    <property type="match status" value="1"/>
</dbReference>
<dbReference type="GO" id="GO:0070681">
    <property type="term" value="P:glutaminyl-tRNAGln biosynthesis via transamidation"/>
    <property type="evidence" value="ECO:0007669"/>
    <property type="project" value="TreeGrafter"/>
</dbReference>
<keyword evidence="1" id="KW-0547">Nucleotide-binding</keyword>
<proteinExistence type="inferred from homology"/>
<comment type="catalytic activity">
    <reaction evidence="1">
        <text>L-aspartyl-tRNA(Asn) + L-glutamine + ATP + H2O = L-asparaginyl-tRNA(Asn) + L-glutamate + ADP + phosphate + 2 H(+)</text>
        <dbReference type="Rhea" id="RHEA:14513"/>
        <dbReference type="Rhea" id="RHEA-COMP:9674"/>
        <dbReference type="Rhea" id="RHEA-COMP:9677"/>
        <dbReference type="ChEBI" id="CHEBI:15377"/>
        <dbReference type="ChEBI" id="CHEBI:15378"/>
        <dbReference type="ChEBI" id="CHEBI:29985"/>
        <dbReference type="ChEBI" id="CHEBI:30616"/>
        <dbReference type="ChEBI" id="CHEBI:43474"/>
        <dbReference type="ChEBI" id="CHEBI:58359"/>
        <dbReference type="ChEBI" id="CHEBI:78515"/>
        <dbReference type="ChEBI" id="CHEBI:78516"/>
        <dbReference type="ChEBI" id="CHEBI:456216"/>
    </reaction>
</comment>
<dbReference type="EMBL" id="DSYQ01000002">
    <property type="protein sequence ID" value="HGT70736.1"/>
    <property type="molecule type" value="Genomic_DNA"/>
</dbReference>
<dbReference type="AlphaFoldDB" id="A0A7C4QWU7"/>
<accession>A0A7C4QWU7</accession>
<dbReference type="Pfam" id="PF02686">
    <property type="entry name" value="GatC"/>
    <property type="match status" value="1"/>
</dbReference>
<dbReference type="InterPro" id="IPR036113">
    <property type="entry name" value="Asp/Glu-ADT_sf_sub_c"/>
</dbReference>
<dbReference type="InterPro" id="IPR003837">
    <property type="entry name" value="GatC"/>
</dbReference>
<keyword evidence="2" id="KW-0808">Transferase</keyword>
<dbReference type="GO" id="GO:0030956">
    <property type="term" value="C:glutamyl-tRNA(Gln) amidotransferase complex"/>
    <property type="evidence" value="ECO:0007669"/>
    <property type="project" value="TreeGrafter"/>
</dbReference>
<evidence type="ECO:0000313" key="2">
    <source>
        <dbReference type="EMBL" id="HGT70736.1"/>
    </source>
</evidence>
<dbReference type="GO" id="GO:0005524">
    <property type="term" value="F:ATP binding"/>
    <property type="evidence" value="ECO:0007669"/>
    <property type="project" value="UniProtKB-KW"/>
</dbReference>
<comment type="catalytic activity">
    <reaction evidence="1">
        <text>L-glutamyl-tRNA(Gln) + L-glutamine + ATP + H2O = L-glutaminyl-tRNA(Gln) + L-glutamate + ADP + phosphate + H(+)</text>
        <dbReference type="Rhea" id="RHEA:17521"/>
        <dbReference type="Rhea" id="RHEA-COMP:9681"/>
        <dbReference type="Rhea" id="RHEA-COMP:9684"/>
        <dbReference type="ChEBI" id="CHEBI:15377"/>
        <dbReference type="ChEBI" id="CHEBI:15378"/>
        <dbReference type="ChEBI" id="CHEBI:29985"/>
        <dbReference type="ChEBI" id="CHEBI:30616"/>
        <dbReference type="ChEBI" id="CHEBI:43474"/>
        <dbReference type="ChEBI" id="CHEBI:58359"/>
        <dbReference type="ChEBI" id="CHEBI:78520"/>
        <dbReference type="ChEBI" id="CHEBI:78521"/>
        <dbReference type="ChEBI" id="CHEBI:456216"/>
    </reaction>
</comment>
<evidence type="ECO:0000256" key="1">
    <source>
        <dbReference type="HAMAP-Rule" id="MF_00122"/>
    </source>
</evidence>
<organism evidence="2">
    <name type="scientific">candidate division CPR3 bacterium</name>
    <dbReference type="NCBI Taxonomy" id="2268181"/>
    <lineage>
        <taxon>Bacteria</taxon>
        <taxon>Bacteria division CPR3</taxon>
    </lineage>
</organism>
<gene>
    <name evidence="1 2" type="primary">gatC</name>
    <name evidence="2" type="ORF">ENT43_00565</name>
</gene>
<dbReference type="PANTHER" id="PTHR15004">
    <property type="entry name" value="GLUTAMYL-TRNA(GLN) AMIDOTRANSFERASE SUBUNIT C, MITOCHONDRIAL"/>
    <property type="match status" value="1"/>
</dbReference>
<keyword evidence="1" id="KW-0436">Ligase</keyword>
<dbReference type="NCBIfam" id="TIGR00135">
    <property type="entry name" value="gatC"/>
    <property type="match status" value="1"/>
</dbReference>
<comment type="subunit">
    <text evidence="1">Heterotrimer of A, B and C subunits.</text>
</comment>
<comment type="similarity">
    <text evidence="1">Belongs to the GatC family.</text>
</comment>
<dbReference type="GO" id="GO:0050567">
    <property type="term" value="F:glutaminyl-tRNA synthase (glutamine-hydrolyzing) activity"/>
    <property type="evidence" value="ECO:0007669"/>
    <property type="project" value="UniProtKB-UniRule"/>
</dbReference>